<dbReference type="Gene3D" id="3.90.1720.10">
    <property type="entry name" value="endopeptidase domain like (from Nostoc punctiforme)"/>
    <property type="match status" value="1"/>
</dbReference>
<sequence>MPARPKTLRASLCASVLTGGAIAAFLLPGVAHAAPSTQDKLDSLSADYDKAVEDRDGLAERIKAIEATIAGSDQTIDGAVALLGAPPATQGTLLSRLTTLSDLAREQTRAVDAATTTLEQANATKNGLKTEFTAADERVKKLGEERDDLREQIENEKAEESARTSDSSYTGEIPSVSGKAGAAVSFAYGAIGIPYVFGAIGPGGYDCSGLTMAAWKAAGVSLPHYTVDQWNATTPISRGDLRPGDLVFYAGLGHVGIYVGGGKVIHAPQPGESVKISSVDMMTPDGYRRV</sequence>
<evidence type="ECO:0000256" key="1">
    <source>
        <dbReference type="ARBA" id="ARBA00007074"/>
    </source>
</evidence>
<dbReference type="InterPro" id="IPR038765">
    <property type="entry name" value="Papain-like_cys_pep_sf"/>
</dbReference>
<gene>
    <name evidence="9" type="ORF">Afil01_08740</name>
</gene>
<dbReference type="Proteomes" id="UP001165079">
    <property type="component" value="Unassembled WGS sequence"/>
</dbReference>
<dbReference type="RefSeq" id="WP_285661266.1">
    <property type="nucleotide sequence ID" value="NZ_BSTX01000001.1"/>
</dbReference>
<proteinExistence type="inferred from homology"/>
<evidence type="ECO:0000256" key="7">
    <source>
        <dbReference type="SAM" id="SignalP"/>
    </source>
</evidence>
<feature type="coiled-coil region" evidence="5">
    <location>
        <begin position="41"/>
        <end position="68"/>
    </location>
</feature>
<dbReference type="InterPro" id="IPR051794">
    <property type="entry name" value="PG_Endopeptidase_C40"/>
</dbReference>
<comment type="caution">
    <text evidence="9">The sequence shown here is derived from an EMBL/GenBank/DDBJ whole genome shotgun (WGS) entry which is preliminary data.</text>
</comment>
<dbReference type="GO" id="GO:0006508">
    <property type="term" value="P:proteolysis"/>
    <property type="evidence" value="ECO:0007669"/>
    <property type="project" value="UniProtKB-KW"/>
</dbReference>
<dbReference type="SUPFAM" id="SSF54001">
    <property type="entry name" value="Cysteine proteinases"/>
    <property type="match status" value="1"/>
</dbReference>
<evidence type="ECO:0000313" key="9">
    <source>
        <dbReference type="EMBL" id="GLZ76067.1"/>
    </source>
</evidence>
<dbReference type="PANTHER" id="PTHR47359">
    <property type="entry name" value="PEPTIDOGLYCAN DL-ENDOPEPTIDASE CWLO"/>
    <property type="match status" value="1"/>
</dbReference>
<evidence type="ECO:0000256" key="5">
    <source>
        <dbReference type="SAM" id="Coils"/>
    </source>
</evidence>
<name>A0A9W6SHR7_9ACTN</name>
<keyword evidence="4" id="KW-0788">Thiol protease</keyword>
<keyword evidence="2" id="KW-0645">Protease</keyword>
<protein>
    <recommendedName>
        <fullName evidence="8">NlpC/P60 domain-containing protein</fullName>
    </recommendedName>
</protein>
<evidence type="ECO:0000256" key="3">
    <source>
        <dbReference type="ARBA" id="ARBA00022801"/>
    </source>
</evidence>
<feature type="compositionally biased region" description="Basic and acidic residues" evidence="6">
    <location>
        <begin position="143"/>
        <end position="163"/>
    </location>
</feature>
<evidence type="ECO:0000259" key="8">
    <source>
        <dbReference type="PROSITE" id="PS51935"/>
    </source>
</evidence>
<dbReference type="AlphaFoldDB" id="A0A9W6SHR7"/>
<reference evidence="9" key="1">
    <citation type="submission" date="2023-03" db="EMBL/GenBank/DDBJ databases">
        <title>Actinorhabdospora filicis NBRC 111898.</title>
        <authorList>
            <person name="Ichikawa N."/>
            <person name="Sato H."/>
            <person name="Tonouchi N."/>
        </authorList>
    </citation>
    <scope>NUCLEOTIDE SEQUENCE</scope>
    <source>
        <strain evidence="9">NBRC 111898</strain>
    </source>
</reference>
<dbReference type="PANTHER" id="PTHR47359:SF3">
    <property type="entry name" value="NLP_P60 DOMAIN-CONTAINING PROTEIN-RELATED"/>
    <property type="match status" value="1"/>
</dbReference>
<dbReference type="Pfam" id="PF00877">
    <property type="entry name" value="NLPC_P60"/>
    <property type="match status" value="1"/>
</dbReference>
<keyword evidence="10" id="KW-1185">Reference proteome</keyword>
<dbReference type="GO" id="GO:0008234">
    <property type="term" value="F:cysteine-type peptidase activity"/>
    <property type="evidence" value="ECO:0007669"/>
    <property type="project" value="UniProtKB-KW"/>
</dbReference>
<dbReference type="PROSITE" id="PS51935">
    <property type="entry name" value="NLPC_P60"/>
    <property type="match status" value="1"/>
</dbReference>
<organism evidence="9 10">
    <name type="scientific">Actinorhabdospora filicis</name>
    <dbReference type="NCBI Taxonomy" id="1785913"/>
    <lineage>
        <taxon>Bacteria</taxon>
        <taxon>Bacillati</taxon>
        <taxon>Actinomycetota</taxon>
        <taxon>Actinomycetes</taxon>
        <taxon>Micromonosporales</taxon>
        <taxon>Micromonosporaceae</taxon>
        <taxon>Actinorhabdospora</taxon>
    </lineage>
</organism>
<evidence type="ECO:0000313" key="10">
    <source>
        <dbReference type="Proteomes" id="UP001165079"/>
    </source>
</evidence>
<evidence type="ECO:0000256" key="2">
    <source>
        <dbReference type="ARBA" id="ARBA00022670"/>
    </source>
</evidence>
<evidence type="ECO:0000256" key="6">
    <source>
        <dbReference type="SAM" id="MobiDB-lite"/>
    </source>
</evidence>
<dbReference type="EMBL" id="BSTX01000001">
    <property type="protein sequence ID" value="GLZ76067.1"/>
    <property type="molecule type" value="Genomic_DNA"/>
</dbReference>
<keyword evidence="5" id="KW-0175">Coiled coil</keyword>
<feature type="domain" description="NlpC/P60" evidence="8">
    <location>
        <begin position="177"/>
        <end position="290"/>
    </location>
</feature>
<keyword evidence="7" id="KW-0732">Signal</keyword>
<dbReference type="InterPro" id="IPR000064">
    <property type="entry name" value="NLP_P60_dom"/>
</dbReference>
<keyword evidence="3" id="KW-0378">Hydrolase</keyword>
<comment type="similarity">
    <text evidence="1">Belongs to the peptidase C40 family.</text>
</comment>
<accession>A0A9W6SHR7</accession>
<feature type="signal peptide" evidence="7">
    <location>
        <begin position="1"/>
        <end position="33"/>
    </location>
</feature>
<feature type="region of interest" description="Disordered" evidence="6">
    <location>
        <begin position="143"/>
        <end position="172"/>
    </location>
</feature>
<feature type="chain" id="PRO_5040862938" description="NlpC/P60 domain-containing protein" evidence="7">
    <location>
        <begin position="34"/>
        <end position="290"/>
    </location>
</feature>
<evidence type="ECO:0000256" key="4">
    <source>
        <dbReference type="ARBA" id="ARBA00022807"/>
    </source>
</evidence>